<dbReference type="AlphaFoldDB" id="A0ABC8LCI3"/>
<proteinExistence type="predicted"/>
<protein>
    <submittedName>
        <fullName evidence="2">Uncharacterized protein</fullName>
    </submittedName>
</protein>
<sequence>MSKPNKLTRFLDSGIYESEDSTWLFLDPVRLINRSYTRFRVSPSSYYSRFFNSKQLNSQQPNEPNSRKRKRNKQKNASFHVPSAGEEAFNLRHQEARLFLSEAYESLLRETELLSLVKGLSDDGLLRSKCCDGDEVSFVELGGVWQAPLYEITLSLNLHCDDDKGFVFI</sequence>
<evidence type="ECO:0000313" key="2">
    <source>
        <dbReference type="EMBL" id="CAH8381299.1"/>
    </source>
</evidence>
<dbReference type="EMBL" id="CAKOAT010508487">
    <property type="protein sequence ID" value="CAH8381299.1"/>
    <property type="molecule type" value="Genomic_DNA"/>
</dbReference>
<feature type="compositionally biased region" description="Polar residues" evidence="1">
    <location>
        <begin position="55"/>
        <end position="64"/>
    </location>
</feature>
<evidence type="ECO:0000256" key="1">
    <source>
        <dbReference type="SAM" id="MobiDB-lite"/>
    </source>
</evidence>
<accession>A0ABC8LCI3</accession>
<organism evidence="2 3">
    <name type="scientific">Eruca vesicaria subsp. sativa</name>
    <name type="common">Garden rocket</name>
    <name type="synonym">Eruca sativa</name>
    <dbReference type="NCBI Taxonomy" id="29727"/>
    <lineage>
        <taxon>Eukaryota</taxon>
        <taxon>Viridiplantae</taxon>
        <taxon>Streptophyta</taxon>
        <taxon>Embryophyta</taxon>
        <taxon>Tracheophyta</taxon>
        <taxon>Spermatophyta</taxon>
        <taxon>Magnoliopsida</taxon>
        <taxon>eudicotyledons</taxon>
        <taxon>Gunneridae</taxon>
        <taxon>Pentapetalae</taxon>
        <taxon>rosids</taxon>
        <taxon>malvids</taxon>
        <taxon>Brassicales</taxon>
        <taxon>Brassicaceae</taxon>
        <taxon>Brassiceae</taxon>
        <taxon>Eruca</taxon>
    </lineage>
</organism>
<comment type="caution">
    <text evidence="2">The sequence shown here is derived from an EMBL/GenBank/DDBJ whole genome shotgun (WGS) entry which is preliminary data.</text>
</comment>
<reference evidence="2 3" key="1">
    <citation type="submission" date="2022-03" db="EMBL/GenBank/DDBJ databases">
        <authorList>
            <person name="Macdonald S."/>
            <person name="Ahmed S."/>
            <person name="Newling K."/>
        </authorList>
    </citation>
    <scope>NUCLEOTIDE SEQUENCE [LARGE SCALE GENOMIC DNA]</scope>
</reference>
<keyword evidence="3" id="KW-1185">Reference proteome</keyword>
<dbReference type="Proteomes" id="UP001642260">
    <property type="component" value="Unassembled WGS sequence"/>
</dbReference>
<feature type="region of interest" description="Disordered" evidence="1">
    <location>
        <begin position="55"/>
        <end position="76"/>
    </location>
</feature>
<name>A0ABC8LCI3_ERUVS</name>
<gene>
    <name evidence="2" type="ORF">ERUC_LOCUS33782</name>
</gene>
<evidence type="ECO:0000313" key="3">
    <source>
        <dbReference type="Proteomes" id="UP001642260"/>
    </source>
</evidence>